<evidence type="ECO:0000256" key="1">
    <source>
        <dbReference type="SAM" id="MobiDB-lite"/>
    </source>
</evidence>
<evidence type="ECO:0000313" key="3">
    <source>
        <dbReference type="Proteomes" id="UP000735302"/>
    </source>
</evidence>
<evidence type="ECO:0000313" key="2">
    <source>
        <dbReference type="EMBL" id="GFO18494.1"/>
    </source>
</evidence>
<accession>A0AAV4BJJ7</accession>
<organism evidence="2 3">
    <name type="scientific">Plakobranchus ocellatus</name>
    <dbReference type="NCBI Taxonomy" id="259542"/>
    <lineage>
        <taxon>Eukaryota</taxon>
        <taxon>Metazoa</taxon>
        <taxon>Spiralia</taxon>
        <taxon>Lophotrochozoa</taxon>
        <taxon>Mollusca</taxon>
        <taxon>Gastropoda</taxon>
        <taxon>Heterobranchia</taxon>
        <taxon>Euthyneura</taxon>
        <taxon>Panpulmonata</taxon>
        <taxon>Sacoglossa</taxon>
        <taxon>Placobranchoidea</taxon>
        <taxon>Plakobranchidae</taxon>
        <taxon>Plakobranchus</taxon>
    </lineage>
</organism>
<protein>
    <submittedName>
        <fullName evidence="2">Uncharacterized protein</fullName>
    </submittedName>
</protein>
<gene>
    <name evidence="2" type="ORF">PoB_004499900</name>
</gene>
<dbReference type="AlphaFoldDB" id="A0AAV4BJJ7"/>
<keyword evidence="3" id="KW-1185">Reference proteome</keyword>
<proteinExistence type="predicted"/>
<dbReference type="EMBL" id="BLXT01004960">
    <property type="protein sequence ID" value="GFO18494.1"/>
    <property type="molecule type" value="Genomic_DNA"/>
</dbReference>
<reference evidence="2 3" key="1">
    <citation type="journal article" date="2021" name="Elife">
        <title>Chloroplast acquisition without the gene transfer in kleptoplastic sea slugs, Plakobranchus ocellatus.</title>
        <authorList>
            <person name="Maeda T."/>
            <person name="Takahashi S."/>
            <person name="Yoshida T."/>
            <person name="Shimamura S."/>
            <person name="Takaki Y."/>
            <person name="Nagai Y."/>
            <person name="Toyoda A."/>
            <person name="Suzuki Y."/>
            <person name="Arimoto A."/>
            <person name="Ishii H."/>
            <person name="Satoh N."/>
            <person name="Nishiyama T."/>
            <person name="Hasebe M."/>
            <person name="Maruyama T."/>
            <person name="Minagawa J."/>
            <person name="Obokata J."/>
            <person name="Shigenobu S."/>
        </authorList>
    </citation>
    <scope>NUCLEOTIDE SEQUENCE [LARGE SCALE GENOMIC DNA]</scope>
</reference>
<sequence>MTPQNTGHDKRGILVTLSRKYIFSNIIDDDDVSELRSRQEGNTGDIKKENTYLVIVLIMMTLQNLGQDKRGTLVTLRRKYIFSNITDDDDASELRSRQEGNTDDFKKEIRF</sequence>
<comment type="caution">
    <text evidence="2">The sequence shown here is derived from an EMBL/GenBank/DDBJ whole genome shotgun (WGS) entry which is preliminary data.</text>
</comment>
<dbReference type="Proteomes" id="UP000735302">
    <property type="component" value="Unassembled WGS sequence"/>
</dbReference>
<name>A0AAV4BJJ7_9GAST</name>
<feature type="compositionally biased region" description="Basic and acidic residues" evidence="1">
    <location>
        <begin position="92"/>
        <end position="111"/>
    </location>
</feature>
<feature type="region of interest" description="Disordered" evidence="1">
    <location>
        <begin position="89"/>
        <end position="111"/>
    </location>
</feature>